<dbReference type="Gene3D" id="3.80.10.10">
    <property type="entry name" value="Ribonuclease Inhibitor"/>
    <property type="match status" value="1"/>
</dbReference>
<accession>A0A8B6DGE5</accession>
<keyword evidence="1" id="KW-0732">Signal</keyword>
<evidence type="ECO:0000313" key="3">
    <source>
        <dbReference type="Proteomes" id="UP000596742"/>
    </source>
</evidence>
<dbReference type="InterPro" id="IPR032675">
    <property type="entry name" value="LRR_dom_sf"/>
</dbReference>
<evidence type="ECO:0000256" key="1">
    <source>
        <dbReference type="SAM" id="SignalP"/>
    </source>
</evidence>
<sequence>MIRHLLSLLVGIDLILTVICQSRSFFDMNCPQNKAANLRKCDVFVDTQLDFTDFKQWTSELERAVKISLDVTCSSKGVFFLPWPMKARGLTKLHVKGCILDGFLSESFTPTNLKDELQELSLDNCVITANMKQAIRLLSTPLTQEIDCGQQTLHRSVWRNITYTQMSTNKKDDFETEKLVWNFSFDELLNRLGHRGYRCKYLHLTYLDKSISKSRSKHHFHLMTAYSDFPKLHTFLFPDNGYSTVPQELTDWRKYFPQLKLLDLSDNFITKFNFLGAPSTKKISKSEPLVVDLSRNSVTEIPVDMQDYFTGSVPIIVDLTGNPLRCDCNFLRYKHYVMKVLKRFKQYENLSWITCYSAIMHQKIQLANYRNNNCFKTY</sequence>
<gene>
    <name evidence="2" type="ORF">MGAL_10B026488</name>
</gene>
<comment type="caution">
    <text evidence="2">The sequence shown here is derived from an EMBL/GenBank/DDBJ whole genome shotgun (WGS) entry which is preliminary data.</text>
</comment>
<dbReference type="EMBL" id="UYJE01003502">
    <property type="protein sequence ID" value="VDI19836.1"/>
    <property type="molecule type" value="Genomic_DNA"/>
</dbReference>
<reference evidence="2" key="1">
    <citation type="submission" date="2018-11" db="EMBL/GenBank/DDBJ databases">
        <authorList>
            <person name="Alioto T."/>
            <person name="Alioto T."/>
        </authorList>
    </citation>
    <scope>NUCLEOTIDE SEQUENCE</scope>
</reference>
<evidence type="ECO:0000313" key="2">
    <source>
        <dbReference type="EMBL" id="VDI19836.1"/>
    </source>
</evidence>
<proteinExistence type="predicted"/>
<dbReference type="Proteomes" id="UP000596742">
    <property type="component" value="Unassembled WGS sequence"/>
</dbReference>
<organism evidence="2 3">
    <name type="scientific">Mytilus galloprovincialis</name>
    <name type="common">Mediterranean mussel</name>
    <dbReference type="NCBI Taxonomy" id="29158"/>
    <lineage>
        <taxon>Eukaryota</taxon>
        <taxon>Metazoa</taxon>
        <taxon>Spiralia</taxon>
        <taxon>Lophotrochozoa</taxon>
        <taxon>Mollusca</taxon>
        <taxon>Bivalvia</taxon>
        <taxon>Autobranchia</taxon>
        <taxon>Pteriomorphia</taxon>
        <taxon>Mytilida</taxon>
        <taxon>Mytiloidea</taxon>
        <taxon>Mytilidae</taxon>
        <taxon>Mytilinae</taxon>
        <taxon>Mytilus</taxon>
    </lineage>
</organism>
<keyword evidence="3" id="KW-1185">Reference proteome</keyword>
<feature type="chain" id="PRO_5032761794" evidence="1">
    <location>
        <begin position="23"/>
        <end position="378"/>
    </location>
</feature>
<feature type="signal peptide" evidence="1">
    <location>
        <begin position="1"/>
        <end position="22"/>
    </location>
</feature>
<name>A0A8B6DGE5_MYTGA</name>
<dbReference type="SUPFAM" id="SSF52058">
    <property type="entry name" value="L domain-like"/>
    <property type="match status" value="1"/>
</dbReference>
<dbReference type="OrthoDB" id="6066926at2759"/>
<protein>
    <submittedName>
        <fullName evidence="2">Uncharacterized protein</fullName>
    </submittedName>
</protein>
<dbReference type="AlphaFoldDB" id="A0A8B6DGE5"/>